<keyword evidence="1" id="KW-0805">Transcription regulation</keyword>
<keyword evidence="2" id="KW-0238">DNA-binding</keyword>
<dbReference type="OrthoDB" id="6572202at2"/>
<keyword evidence="6" id="KW-1185">Reference proteome</keyword>
<dbReference type="HAMAP" id="MF_04158">
    <property type="entry name" value="Antitermination_lambda"/>
    <property type="match status" value="1"/>
</dbReference>
<dbReference type="InterPro" id="IPR038500">
    <property type="entry name" value="Antitermination_sf"/>
</dbReference>
<evidence type="ECO:0000256" key="4">
    <source>
        <dbReference type="SAM" id="MobiDB-lite"/>
    </source>
</evidence>
<dbReference type="EMBL" id="UHJG01000002">
    <property type="protein sequence ID" value="SUQ37382.1"/>
    <property type="molecule type" value="Genomic_DNA"/>
</dbReference>
<reference evidence="5 6" key="1">
    <citation type="submission" date="2018-06" db="EMBL/GenBank/DDBJ databases">
        <authorList>
            <consortium name="Pathogen Informatics"/>
            <person name="Doyle S."/>
        </authorList>
    </citation>
    <scope>NUCLEOTIDE SEQUENCE [LARGE SCALE GENOMIC DNA]</scope>
    <source>
        <strain evidence="5 6">NCTC10476</strain>
    </source>
</reference>
<dbReference type="Gene3D" id="1.10.274.110">
    <property type="match status" value="2"/>
</dbReference>
<proteinExistence type="inferred from homology"/>
<dbReference type="Pfam" id="PF03589">
    <property type="entry name" value="Antiterm"/>
    <property type="match status" value="2"/>
</dbReference>
<dbReference type="InterPro" id="IPR036410">
    <property type="entry name" value="HSP_DnaJ_Cys-rich_dom_sf"/>
</dbReference>
<accession>A0A380SA66</accession>
<keyword evidence="3" id="KW-0804">Transcription</keyword>
<sequence>MKLESAMKQFSAKSQMITDSPRATSSDSLKGPDLAAAMEMVEARAGFGMAAYLGKVGISKEDRIRTVEQLTQFAMKNAPKHVGKAAGRRMAQCMVILAKFAYEEYSSSAAATSPCKCCGGRRFITVARDVVTYPGYIGADGEEKISPTIKNEQVRELCQSCNGKGAISIRCRCNGTGKVRDLEKSKQLGAPVEKECERCSGIGYKRTPSTTAYRAITALLTELNERTWRRNWKPFYESLVAKCDIEESYAEDEFQRITRWQHD</sequence>
<feature type="region of interest" description="Disordered" evidence="4">
    <location>
        <begin position="1"/>
        <end position="29"/>
    </location>
</feature>
<dbReference type="GeneID" id="66879847"/>
<name>A0A380SA66_YERRU</name>
<evidence type="ECO:0000256" key="3">
    <source>
        <dbReference type="ARBA" id="ARBA00023163"/>
    </source>
</evidence>
<dbReference type="SUPFAM" id="SSF57938">
    <property type="entry name" value="DnaJ/Hsp40 cysteine-rich domain"/>
    <property type="match status" value="1"/>
</dbReference>
<dbReference type="RefSeq" id="WP_040155153.1">
    <property type="nucleotide sequence ID" value="NZ_CCYO01000045.1"/>
</dbReference>
<evidence type="ECO:0000313" key="6">
    <source>
        <dbReference type="Proteomes" id="UP000255169"/>
    </source>
</evidence>
<dbReference type="GO" id="GO:0006355">
    <property type="term" value="P:regulation of DNA-templated transcription"/>
    <property type="evidence" value="ECO:0007669"/>
    <property type="project" value="InterPro"/>
</dbReference>
<dbReference type="InterPro" id="IPR003222">
    <property type="entry name" value="Antitermntn"/>
</dbReference>
<dbReference type="AlphaFoldDB" id="A0A380SA66"/>
<gene>
    <name evidence="5" type="ORF">NCTC10476_03506</name>
</gene>
<feature type="compositionally biased region" description="Polar residues" evidence="4">
    <location>
        <begin position="11"/>
        <end position="28"/>
    </location>
</feature>
<evidence type="ECO:0000256" key="2">
    <source>
        <dbReference type="ARBA" id="ARBA00023125"/>
    </source>
</evidence>
<dbReference type="Proteomes" id="UP000255169">
    <property type="component" value="Unassembled WGS sequence"/>
</dbReference>
<evidence type="ECO:0000313" key="5">
    <source>
        <dbReference type="EMBL" id="SUQ37382.1"/>
    </source>
</evidence>
<dbReference type="GO" id="GO:0003677">
    <property type="term" value="F:DNA binding"/>
    <property type="evidence" value="ECO:0007669"/>
    <property type="project" value="UniProtKB-KW"/>
</dbReference>
<organism evidence="5 6">
    <name type="scientific">Yersinia ruckeri</name>
    <dbReference type="NCBI Taxonomy" id="29486"/>
    <lineage>
        <taxon>Bacteria</taxon>
        <taxon>Pseudomonadati</taxon>
        <taxon>Pseudomonadota</taxon>
        <taxon>Gammaproteobacteria</taxon>
        <taxon>Enterobacterales</taxon>
        <taxon>Yersiniaceae</taxon>
        <taxon>Yersinia</taxon>
    </lineage>
</organism>
<protein>
    <submittedName>
        <fullName evidence="5">Antitermination protein</fullName>
    </submittedName>
</protein>
<evidence type="ECO:0000256" key="1">
    <source>
        <dbReference type="ARBA" id="ARBA00023015"/>
    </source>
</evidence>